<evidence type="ECO:0000313" key="2">
    <source>
        <dbReference type="EMBL" id="OLF06766.1"/>
    </source>
</evidence>
<organism evidence="2 3">
    <name type="scientific">Actinophytocola xinjiangensis</name>
    <dbReference type="NCBI Taxonomy" id="485602"/>
    <lineage>
        <taxon>Bacteria</taxon>
        <taxon>Bacillati</taxon>
        <taxon>Actinomycetota</taxon>
        <taxon>Actinomycetes</taxon>
        <taxon>Pseudonocardiales</taxon>
        <taxon>Pseudonocardiaceae</taxon>
    </lineage>
</organism>
<keyword evidence="1" id="KW-1133">Transmembrane helix</keyword>
<feature type="transmembrane region" description="Helical" evidence="1">
    <location>
        <begin position="12"/>
        <end position="30"/>
    </location>
</feature>
<keyword evidence="3" id="KW-1185">Reference proteome</keyword>
<dbReference type="OrthoDB" id="9927383at2"/>
<evidence type="ECO:0000313" key="3">
    <source>
        <dbReference type="Proteomes" id="UP000185696"/>
    </source>
</evidence>
<keyword evidence="1" id="KW-0472">Membrane</keyword>
<keyword evidence="1" id="KW-0812">Transmembrane</keyword>
<comment type="caution">
    <text evidence="2">The sequence shown here is derived from an EMBL/GenBank/DDBJ whole genome shotgun (WGS) entry which is preliminary data.</text>
</comment>
<dbReference type="RefSeq" id="WP_075136366.1">
    <property type="nucleotide sequence ID" value="NZ_MSIF01000019.1"/>
</dbReference>
<gene>
    <name evidence="2" type="ORF">BLA60_29855</name>
</gene>
<name>A0A7Z0WGL8_9PSEU</name>
<feature type="transmembrane region" description="Helical" evidence="1">
    <location>
        <begin position="36"/>
        <end position="59"/>
    </location>
</feature>
<dbReference type="PROSITE" id="PS51257">
    <property type="entry name" value="PROKAR_LIPOPROTEIN"/>
    <property type="match status" value="1"/>
</dbReference>
<accession>A0A7Z0WGL8</accession>
<sequence>MTVTFGRIGQVFLLMAVVLAAAALACLAVLDAPVRGVATPVVAGAGLILGAQGLVWTVVQRQMFGSLAALRRAAGEPLRTATVLAVRGTSSQIGAEAVARLDLVIDGRPVRRYVRVPFNHAATVHPGRELPVRTDGTRALIVEWDLLP</sequence>
<dbReference type="AlphaFoldDB" id="A0A7Z0WGL8"/>
<proteinExistence type="predicted"/>
<protein>
    <submittedName>
        <fullName evidence="2">Uncharacterized protein</fullName>
    </submittedName>
</protein>
<dbReference type="Proteomes" id="UP000185696">
    <property type="component" value="Unassembled WGS sequence"/>
</dbReference>
<reference evidence="2 3" key="1">
    <citation type="submission" date="2016-12" db="EMBL/GenBank/DDBJ databases">
        <title>The draft genome sequence of Actinophytocola xinjiangensis.</title>
        <authorList>
            <person name="Wang W."/>
            <person name="Yuan L."/>
        </authorList>
    </citation>
    <scope>NUCLEOTIDE SEQUENCE [LARGE SCALE GENOMIC DNA]</scope>
    <source>
        <strain evidence="2 3">CGMCC 4.4663</strain>
    </source>
</reference>
<evidence type="ECO:0000256" key="1">
    <source>
        <dbReference type="SAM" id="Phobius"/>
    </source>
</evidence>
<dbReference type="EMBL" id="MSIF01000019">
    <property type="protein sequence ID" value="OLF06766.1"/>
    <property type="molecule type" value="Genomic_DNA"/>
</dbReference>